<dbReference type="PATRIC" id="fig|1178515.4.peg.274"/>
<dbReference type="Pfam" id="PF13649">
    <property type="entry name" value="Methyltransf_25"/>
    <property type="match status" value="1"/>
</dbReference>
<dbReference type="CDD" id="cd02440">
    <property type="entry name" value="AdoMet_MTases"/>
    <property type="match status" value="1"/>
</dbReference>
<keyword evidence="3" id="KW-1185">Reference proteome</keyword>
<dbReference type="Proteomes" id="UP000076927">
    <property type="component" value="Chromosome"/>
</dbReference>
<dbReference type="STRING" id="1178515.SY83_01490"/>
<dbReference type="OrthoDB" id="9804312at2"/>
<gene>
    <name evidence="2" type="ORF">SY83_01490</name>
</gene>
<accession>A0A172TDW4</accession>
<dbReference type="AlphaFoldDB" id="A0A172TDW4"/>
<dbReference type="RefSeq" id="WP_068603588.1">
    <property type="nucleotide sequence ID" value="NZ_CP011388.1"/>
</dbReference>
<name>A0A172TDW4_9BACL</name>
<dbReference type="GO" id="GO:0008168">
    <property type="term" value="F:methyltransferase activity"/>
    <property type="evidence" value="ECO:0007669"/>
    <property type="project" value="UniProtKB-KW"/>
</dbReference>
<feature type="domain" description="Methyltransferase" evidence="1">
    <location>
        <begin position="62"/>
        <end position="156"/>
    </location>
</feature>
<proteinExistence type="predicted"/>
<protein>
    <submittedName>
        <fullName evidence="2">Methyltransferase</fullName>
    </submittedName>
</protein>
<evidence type="ECO:0000259" key="1">
    <source>
        <dbReference type="Pfam" id="PF13649"/>
    </source>
</evidence>
<dbReference type="InterPro" id="IPR029063">
    <property type="entry name" value="SAM-dependent_MTases_sf"/>
</dbReference>
<dbReference type="KEGG" id="pswu:SY83_01490"/>
<dbReference type="PANTHER" id="PTHR43667:SF2">
    <property type="entry name" value="FATTY ACID C-METHYL TRANSFERASE"/>
    <property type="match status" value="1"/>
</dbReference>
<dbReference type="PANTHER" id="PTHR43667">
    <property type="entry name" value="CYCLOPROPANE-FATTY-ACYL-PHOSPHOLIPID SYNTHASE"/>
    <property type="match status" value="1"/>
</dbReference>
<dbReference type="InterPro" id="IPR041698">
    <property type="entry name" value="Methyltransf_25"/>
</dbReference>
<reference evidence="2 3" key="1">
    <citation type="submission" date="2015-01" db="EMBL/GenBank/DDBJ databases">
        <title>Paenibacillus swuensis/DY6/whole genome sequencing.</title>
        <authorList>
            <person name="Kim M.K."/>
            <person name="Srinivasan S."/>
            <person name="Lee J.-J."/>
        </authorList>
    </citation>
    <scope>NUCLEOTIDE SEQUENCE [LARGE SCALE GENOMIC DNA]</scope>
    <source>
        <strain evidence="2 3">DY6</strain>
    </source>
</reference>
<evidence type="ECO:0000313" key="3">
    <source>
        <dbReference type="Proteomes" id="UP000076927"/>
    </source>
</evidence>
<keyword evidence="2" id="KW-0808">Transferase</keyword>
<dbReference type="GO" id="GO:0032259">
    <property type="term" value="P:methylation"/>
    <property type="evidence" value="ECO:0007669"/>
    <property type="project" value="UniProtKB-KW"/>
</dbReference>
<dbReference type="InterPro" id="IPR050723">
    <property type="entry name" value="CFA/CMAS"/>
</dbReference>
<dbReference type="EMBL" id="CP011388">
    <property type="protein sequence ID" value="ANE45221.1"/>
    <property type="molecule type" value="Genomic_DNA"/>
</dbReference>
<keyword evidence="2" id="KW-0489">Methyltransferase</keyword>
<sequence length="234" mass="27168">MKESILNYEDLMGMLDHLLRDPKEFWERFYVDREKDVPFFRVAGPDENLVEYFSNGLMPGRVLEMGCGPGRNAIYMAQQGCKVDAIDLSENAIQWAKERSREAAIEIDFHCESVFDFSFNPNSYDFIYDCGLLHHLAPHRRLTYLEFLKKALKPHGHFGLVCFNTAGGKDTSDWEIYRSGSLKGGIGYTEERLRDIFADDFEFVDFRAMKKITQPSEHFGEDFLWVSLMQLKSN</sequence>
<dbReference type="SUPFAM" id="SSF53335">
    <property type="entry name" value="S-adenosyl-L-methionine-dependent methyltransferases"/>
    <property type="match status" value="1"/>
</dbReference>
<organism evidence="2 3">
    <name type="scientific">Paenibacillus swuensis</name>
    <dbReference type="NCBI Taxonomy" id="1178515"/>
    <lineage>
        <taxon>Bacteria</taxon>
        <taxon>Bacillati</taxon>
        <taxon>Bacillota</taxon>
        <taxon>Bacilli</taxon>
        <taxon>Bacillales</taxon>
        <taxon>Paenibacillaceae</taxon>
        <taxon>Paenibacillus</taxon>
    </lineage>
</organism>
<evidence type="ECO:0000313" key="2">
    <source>
        <dbReference type="EMBL" id="ANE45221.1"/>
    </source>
</evidence>
<dbReference type="Gene3D" id="3.40.50.150">
    <property type="entry name" value="Vaccinia Virus protein VP39"/>
    <property type="match status" value="1"/>
</dbReference>